<dbReference type="Proteomes" id="UP000595512">
    <property type="component" value="Chromosome"/>
</dbReference>
<dbReference type="KEGG" id="hspo:JGZ69_07055"/>
<accession>A0AB37HNN8</accession>
<sequence>MASEIKLSTNELVSALALCGHDHIASQILNENKLINNDKEFERFVSESEWLLKQKGYWDEERETKITAGLEDLLHLLVHSRRRVRCVKQNRVLFIHYLDDKNSMIQHVKENDHTFSFHENKLGYYELLCEYFEVQTNKEKDVDNLRPIQVSDEMFDELHTIEKEVIEAMIEDKALDKELRIFLKDFRRNKQELDNISFIESNYVRDENEIDQIAFLLPSDEFIWHIDYEKVNDGEIYFAAINNKEYFDKIDETIKEFF</sequence>
<dbReference type="RefSeq" id="WP_107921178.1">
    <property type="nucleotide sequence ID" value="NZ_CP066701.1"/>
</dbReference>
<dbReference type="EMBL" id="CP066701">
    <property type="protein sequence ID" value="QQX26586.1"/>
    <property type="molecule type" value="Genomic_DNA"/>
</dbReference>
<evidence type="ECO:0000313" key="2">
    <source>
        <dbReference type="Proteomes" id="UP000595512"/>
    </source>
</evidence>
<dbReference type="AlphaFoldDB" id="A0AB37HNN8"/>
<reference evidence="1 2" key="1">
    <citation type="submission" date="2020-12" db="EMBL/GenBank/DDBJ databases">
        <title>Taxonomic evaluation of the Bacillus sporothermodurans group of bacteria based on whole genome sequences.</title>
        <authorList>
            <person name="Fiedler G."/>
            <person name="Herbstmann A.-D."/>
            <person name="Doll E."/>
            <person name="Wenning M."/>
            <person name="Brinks E."/>
            <person name="Kabisch J."/>
            <person name="Breitenwieser F."/>
            <person name="Lappann M."/>
            <person name="Boehnlein C."/>
            <person name="Franz C."/>
        </authorList>
    </citation>
    <scope>NUCLEOTIDE SEQUENCE [LARGE SCALE GENOMIC DNA]</scope>
    <source>
        <strain evidence="1 2">DSM 10599</strain>
    </source>
</reference>
<gene>
    <name evidence="1" type="ORF">JGZ69_07055</name>
</gene>
<protein>
    <submittedName>
        <fullName evidence="1">Uncharacterized protein</fullName>
    </submittedName>
</protein>
<name>A0AB37HNN8_9BACI</name>
<evidence type="ECO:0000313" key="1">
    <source>
        <dbReference type="EMBL" id="QQX26586.1"/>
    </source>
</evidence>
<organism evidence="1 2">
    <name type="scientific">Heyndrickxia sporothermodurans</name>
    <dbReference type="NCBI Taxonomy" id="46224"/>
    <lineage>
        <taxon>Bacteria</taxon>
        <taxon>Bacillati</taxon>
        <taxon>Bacillota</taxon>
        <taxon>Bacilli</taxon>
        <taxon>Bacillales</taxon>
        <taxon>Bacillaceae</taxon>
        <taxon>Heyndrickxia</taxon>
    </lineage>
</organism>
<proteinExistence type="predicted"/>